<reference evidence="3" key="4">
    <citation type="submission" date="2021-09" db="EMBL/GenBank/DDBJ databases">
        <authorList>
            <person name="Gilroy R."/>
        </authorList>
    </citation>
    <scope>NUCLEOTIDE SEQUENCE</scope>
    <source>
        <strain evidence="3">CHK175-13533</strain>
    </source>
</reference>
<dbReference type="KEGG" id="phn:PAEH1_05510"/>
<evidence type="ECO:0000313" key="2">
    <source>
        <dbReference type="EMBL" id="AQS51166.1"/>
    </source>
</evidence>
<evidence type="ECO:0000313" key="6">
    <source>
        <dbReference type="Proteomes" id="UP000783934"/>
    </source>
</evidence>
<gene>
    <name evidence="4" type="ORF">GGR41_002595</name>
    <name evidence="3" type="ORF">K8U84_10180</name>
    <name evidence="2" type="ORF">PAEH1_05510</name>
</gene>
<accession>A0A1U9JZH6</accession>
<evidence type="ECO:0000313" key="5">
    <source>
        <dbReference type="Proteomes" id="UP000189369"/>
    </source>
</evidence>
<dbReference type="Proteomes" id="UP000700248">
    <property type="component" value="Unassembled WGS sequence"/>
</dbReference>
<evidence type="ECO:0000256" key="1">
    <source>
        <dbReference type="SAM" id="Phobius"/>
    </source>
</evidence>
<keyword evidence="1" id="KW-0472">Membrane</keyword>
<dbReference type="EMBL" id="JAATIZ010000006">
    <property type="protein sequence ID" value="NJB66330.1"/>
    <property type="molecule type" value="Genomic_DNA"/>
</dbReference>
<keyword evidence="1" id="KW-1133">Transmembrane helix</keyword>
<dbReference type="EMBL" id="CP019697">
    <property type="protein sequence ID" value="AQS51166.1"/>
    <property type="molecule type" value="Genomic_DNA"/>
</dbReference>
<reference evidence="3" key="3">
    <citation type="journal article" date="2021" name="PeerJ">
        <title>Extensive microbial diversity within the chicken gut microbiome revealed by metagenomics and culture.</title>
        <authorList>
            <person name="Gilroy R."/>
            <person name="Ravi A."/>
            <person name="Getino M."/>
            <person name="Pursley I."/>
            <person name="Horton D.L."/>
            <person name="Alikhan N.F."/>
            <person name="Baker D."/>
            <person name="Gharbi K."/>
            <person name="Hall N."/>
            <person name="Watson M."/>
            <person name="Adriaenssens E.M."/>
            <person name="Foster-Nyarko E."/>
            <person name="Jarju S."/>
            <person name="Secka A."/>
            <person name="Antonio M."/>
            <person name="Oren A."/>
            <person name="Chaudhuri R.R."/>
            <person name="La Ragione R."/>
            <person name="Hildebrand F."/>
            <person name="Pallen M.J."/>
        </authorList>
    </citation>
    <scope>NUCLEOTIDE SEQUENCE</scope>
    <source>
        <strain evidence="3">CHK175-13533</strain>
    </source>
</reference>
<feature type="transmembrane region" description="Helical" evidence="1">
    <location>
        <begin position="21"/>
        <end position="42"/>
    </location>
</feature>
<dbReference type="RefSeq" id="WP_077733722.1">
    <property type="nucleotide sequence ID" value="NZ_BMCQ01000008.1"/>
</dbReference>
<dbReference type="EMBL" id="DYTQ01000106">
    <property type="protein sequence ID" value="HJH24909.1"/>
    <property type="molecule type" value="Genomic_DNA"/>
</dbReference>
<dbReference type="Proteomes" id="UP000783934">
    <property type="component" value="Unassembled WGS sequence"/>
</dbReference>
<organism evidence="2 5">
    <name type="scientific">Paenalcaligenes hominis</name>
    <dbReference type="NCBI Taxonomy" id="643674"/>
    <lineage>
        <taxon>Bacteria</taxon>
        <taxon>Pseudomonadati</taxon>
        <taxon>Pseudomonadota</taxon>
        <taxon>Betaproteobacteria</taxon>
        <taxon>Burkholderiales</taxon>
        <taxon>Alcaligenaceae</taxon>
        <taxon>Paenalcaligenes</taxon>
    </lineage>
</organism>
<keyword evidence="6" id="KW-1185">Reference proteome</keyword>
<proteinExistence type="predicted"/>
<evidence type="ECO:0000313" key="4">
    <source>
        <dbReference type="EMBL" id="NJB66330.1"/>
    </source>
</evidence>
<name>A0A1U9JZH6_9BURK</name>
<evidence type="ECO:0000313" key="3">
    <source>
        <dbReference type="EMBL" id="HJH24909.1"/>
    </source>
</evidence>
<keyword evidence="1" id="KW-0812">Transmembrane</keyword>
<dbReference type="Proteomes" id="UP000189369">
    <property type="component" value="Chromosome"/>
</dbReference>
<dbReference type="STRING" id="643674.PAEH1_05510"/>
<protein>
    <submittedName>
        <fullName evidence="2">Uncharacterized protein</fullName>
    </submittedName>
</protein>
<sequence>MSKKQKNELNEKEQRQRRRRLIASIGVGVLGAYVAPTLFTVGEAQAQWRHRRSYSRPSYSRYRYSYSYSYSAPSYRVLRRERSRLRDYADDPLLIIEDAIIGSRKD</sequence>
<reference evidence="4 6" key="2">
    <citation type="submission" date="2020-03" db="EMBL/GenBank/DDBJ databases">
        <title>Genomic Encyclopedia of Type Strains, Phase IV (KMG-IV): sequencing the most valuable type-strain genomes for metagenomic binning, comparative biology and taxonomic classification.</title>
        <authorList>
            <person name="Goeker M."/>
        </authorList>
    </citation>
    <scope>NUCLEOTIDE SEQUENCE [LARGE SCALE GENOMIC DNA]</scope>
    <source>
        <strain evidence="4 6">DSM 26613</strain>
    </source>
</reference>
<reference evidence="2 5" key="1">
    <citation type="submission" date="2017-01" db="EMBL/GenBank/DDBJ databases">
        <title>Complete Genome Sequence of Paenalcaligenes hominis, Isolated from a paraplegic Patient with neurogenic bladder.</title>
        <authorList>
            <person name="Mukhopadhyay R."/>
            <person name="Joaquin J."/>
            <person name="Hogue R."/>
            <person name="Kilaru A."/>
            <person name="Jospin G."/>
            <person name="Mars K."/>
            <person name="Eisen J.A."/>
            <person name="Chaturvedi V."/>
        </authorList>
    </citation>
    <scope>NUCLEOTIDE SEQUENCE [LARGE SCALE GENOMIC DNA]</scope>
    <source>
        <strain evidence="2 5">15S00501</strain>
    </source>
</reference>
<dbReference type="AlphaFoldDB" id="A0A1U9JZH6"/>